<feature type="signal peptide" evidence="1">
    <location>
        <begin position="1"/>
        <end position="15"/>
    </location>
</feature>
<reference evidence="3 4" key="1">
    <citation type="submission" date="2024-03" db="EMBL/GenBank/DDBJ databases">
        <title>Pseudoalteromonas qingdaonensis sp. nov., isolated from the intestines of marine benthic organisms.</title>
        <authorList>
            <person name="Lin X."/>
            <person name="Fang S."/>
            <person name="Hu X."/>
        </authorList>
    </citation>
    <scope>NUCLEOTIDE SEQUENCE [LARGE SCALE GENOMIC DNA]</scope>
    <source>
        <strain evidence="3 4">YIC-827</strain>
    </source>
</reference>
<protein>
    <submittedName>
        <fullName evidence="3">VolA/Pla-1 family phospholipase</fullName>
    </submittedName>
</protein>
<comment type="caution">
    <text evidence="3">The sequence shown here is derived from an EMBL/GenBank/DDBJ whole genome shotgun (WGS) entry which is preliminary data.</text>
</comment>
<keyword evidence="4" id="KW-1185">Reference proteome</keyword>
<dbReference type="PROSITE" id="PS51257">
    <property type="entry name" value="PROKAR_LIPOPROTEIN"/>
    <property type="match status" value="1"/>
</dbReference>
<proteinExistence type="predicted"/>
<dbReference type="NCBIfam" id="TIGR03502">
    <property type="entry name" value="lipase_Pla1_cef"/>
    <property type="match status" value="1"/>
</dbReference>
<dbReference type="RefSeq" id="WP_342676095.1">
    <property type="nucleotide sequence ID" value="NZ_JBCGCU010000002.1"/>
</dbReference>
<name>A0ABU9MVK7_9GAMM</name>
<dbReference type="Gene3D" id="3.40.50.1820">
    <property type="entry name" value="alpha/beta hydrolase"/>
    <property type="match status" value="1"/>
</dbReference>
<evidence type="ECO:0000256" key="1">
    <source>
        <dbReference type="SAM" id="SignalP"/>
    </source>
</evidence>
<accession>A0ABU9MVK7</accession>
<dbReference type="InterPro" id="IPR029058">
    <property type="entry name" value="AB_hydrolase_fold"/>
</dbReference>
<evidence type="ECO:0000313" key="4">
    <source>
        <dbReference type="Proteomes" id="UP001447008"/>
    </source>
</evidence>
<keyword evidence="1" id="KW-0732">Signal</keyword>
<feature type="chain" id="PRO_5045727576" evidence="1">
    <location>
        <begin position="16"/>
        <end position="801"/>
    </location>
</feature>
<feature type="domain" description="Bacterial virulence factor lipase N-terminal" evidence="2">
    <location>
        <begin position="48"/>
        <end position="262"/>
    </location>
</feature>
<dbReference type="EMBL" id="JBCGCU010000002">
    <property type="protein sequence ID" value="MEM0514386.1"/>
    <property type="molecule type" value="Genomic_DNA"/>
</dbReference>
<dbReference type="Proteomes" id="UP001447008">
    <property type="component" value="Unassembled WGS sequence"/>
</dbReference>
<sequence>MKKMLLSLAVASALAGCGSEDTLEEIKTETPAVIPQSTVVFDPSNGAVSVPNDLLFSGTQDGTLVIPGEGDDYSSPQLALGALDGWSTQTPFKIDLKFAAGVSLDATSAATPGSVRIFEVVMGADQSSQTCAPVPAGIACEFVKELSFGVDFITQGSGDAVAVVPLKPFTQGRSYITVLTTGLKDSEGRSIASSSTYALASGEEPLVTPEQKSLQAVLNSYENVIVGNTDLNKDDIIYSAAMTMQSAGEVLSTIKSILAASLQEPSLPTPAVQIPDQPLITVGQLFAMQGMQNVPAMFNAVSYEKGSVLLPNYLKTPEGTELSDLNDVYWQGACDNAIAVMGYKEKVGEAFPEQPLSADDALCHALSGGLLRDLGLDDKRHLTKYNKIPKVQSIANVPVQVTKPSDLATLNAIRGQLGLPAMSMPAGGWPVVILQHGITSKKEDMLALSGALSLQGFATVAIDHPNHGERGIDVDLDGVDDFNASTGSVLAYMNLNSLLVARDNLRQSAADLLGLRLALNFAQDAELNTLDVSFVGHSLGAVVAPAFLATTNAPLAAQVDPLFKVNTVALASGGGGVASFLVESGSFGSFIQGSVLAGAGTAESLAFGAFLQDGALASCADYISNQQAYVGCSFAAFSAELAALGDTTGLANIKSLITEFAFAAQTALDAGDASNYAMRVKDLNIPVYTGVVVGDGAQNKADTVIPPTVASNPIAGTMPLALLMGATVTSQPQMTQAPQSYLVRFSKGHHGTLLTPAANLSAGATAQDSAAANMEMQQQVAAYLKSKGTVLAVTNTDVIAQ</sequence>
<dbReference type="Pfam" id="PF12262">
    <property type="entry name" value="Lipase_bact_N"/>
    <property type="match status" value="1"/>
</dbReference>
<evidence type="ECO:0000259" key="2">
    <source>
        <dbReference type="Pfam" id="PF12262"/>
    </source>
</evidence>
<dbReference type="SUPFAM" id="SSF53474">
    <property type="entry name" value="alpha/beta-Hydrolases"/>
    <property type="match status" value="1"/>
</dbReference>
<evidence type="ECO:0000313" key="3">
    <source>
        <dbReference type="EMBL" id="MEM0514386.1"/>
    </source>
</evidence>
<gene>
    <name evidence="3" type="ORF">WCN91_02860</name>
</gene>
<organism evidence="3 4">
    <name type="scientific">Pseudoalteromonas qingdaonensis</name>
    <dbReference type="NCBI Taxonomy" id="3131913"/>
    <lineage>
        <taxon>Bacteria</taxon>
        <taxon>Pseudomonadati</taxon>
        <taxon>Pseudomonadota</taxon>
        <taxon>Gammaproteobacteria</taxon>
        <taxon>Alteromonadales</taxon>
        <taxon>Pseudoalteromonadaceae</taxon>
        <taxon>Pseudoalteromonas</taxon>
    </lineage>
</organism>
<dbReference type="InterPro" id="IPR025920">
    <property type="entry name" value="Lipase_bact_N"/>
</dbReference>
<dbReference type="InterPro" id="IPR020009">
    <property type="entry name" value="VolA/Pla-1/cef"/>
</dbReference>